<evidence type="ECO:0000256" key="7">
    <source>
        <dbReference type="ARBA" id="ARBA00022490"/>
    </source>
</evidence>
<comment type="function">
    <text evidence="12">Required for retention of late Golgi membrane proteins. Component of the retrieval machinery that functions by direct interaction with the cytosolic tails of certain TGN membrane proteins during the sorting/budding process at the prevacuolar compartment. Binds phosphatidylinositol 3-phosphate (PtdIns(P3)).</text>
</comment>
<evidence type="ECO:0000256" key="12">
    <source>
        <dbReference type="ARBA" id="ARBA00025533"/>
    </source>
</evidence>
<name>A0A6G0YN98_APHCR</name>
<proteinExistence type="inferred from homology"/>
<dbReference type="InterPro" id="IPR036871">
    <property type="entry name" value="PX_dom_sf"/>
</dbReference>
<dbReference type="PANTHER" id="PTHR45963">
    <property type="entry name" value="RE52028P"/>
    <property type="match status" value="1"/>
</dbReference>
<keyword evidence="7" id="KW-0963">Cytoplasm</keyword>
<sequence>MEYKFKISKWFSHLIYPGEPNLCQIIVVPPLPGKAWKRQMPFRNDDGIFEEEFIEERRKGLEVFINKIAGHPLAQNERCLHIFLQEPVIDKSYVPGKIRNT</sequence>
<dbReference type="GO" id="GO:0032266">
    <property type="term" value="F:phosphatidylinositol-3-phosphate binding"/>
    <property type="evidence" value="ECO:0007669"/>
    <property type="project" value="TreeGrafter"/>
</dbReference>
<dbReference type="OrthoDB" id="5227681at2759"/>
<keyword evidence="11" id="KW-0472">Membrane</keyword>
<feature type="domain" description="PX" evidence="13">
    <location>
        <begin position="1"/>
        <end position="90"/>
    </location>
</feature>
<keyword evidence="15" id="KW-1185">Reference proteome</keyword>
<dbReference type="InterPro" id="IPR001683">
    <property type="entry name" value="PX_dom"/>
</dbReference>
<dbReference type="SUPFAM" id="SSF64268">
    <property type="entry name" value="PX domain"/>
    <property type="match status" value="1"/>
</dbReference>
<dbReference type="GO" id="GO:0000139">
    <property type="term" value="C:Golgi membrane"/>
    <property type="evidence" value="ECO:0007669"/>
    <property type="project" value="UniProtKB-SubCell"/>
</dbReference>
<dbReference type="GO" id="GO:0030904">
    <property type="term" value="C:retromer complex"/>
    <property type="evidence" value="ECO:0007669"/>
    <property type="project" value="TreeGrafter"/>
</dbReference>
<evidence type="ECO:0000256" key="6">
    <source>
        <dbReference type="ARBA" id="ARBA00022448"/>
    </source>
</evidence>
<organism evidence="14 15">
    <name type="scientific">Aphis craccivora</name>
    <name type="common">Cowpea aphid</name>
    <dbReference type="NCBI Taxonomy" id="307492"/>
    <lineage>
        <taxon>Eukaryota</taxon>
        <taxon>Metazoa</taxon>
        <taxon>Ecdysozoa</taxon>
        <taxon>Arthropoda</taxon>
        <taxon>Hexapoda</taxon>
        <taxon>Insecta</taxon>
        <taxon>Pterygota</taxon>
        <taxon>Neoptera</taxon>
        <taxon>Paraneoptera</taxon>
        <taxon>Hemiptera</taxon>
        <taxon>Sternorrhyncha</taxon>
        <taxon>Aphidomorpha</taxon>
        <taxon>Aphidoidea</taxon>
        <taxon>Aphididae</taxon>
        <taxon>Aphidini</taxon>
        <taxon>Aphis</taxon>
        <taxon>Aphis</taxon>
    </lineage>
</organism>
<evidence type="ECO:0000256" key="5">
    <source>
        <dbReference type="ARBA" id="ARBA00020436"/>
    </source>
</evidence>
<dbReference type="GO" id="GO:0031901">
    <property type="term" value="C:early endosome membrane"/>
    <property type="evidence" value="ECO:0007669"/>
    <property type="project" value="TreeGrafter"/>
</dbReference>
<evidence type="ECO:0000256" key="1">
    <source>
        <dbReference type="ARBA" id="ARBA00004179"/>
    </source>
</evidence>
<evidence type="ECO:0000259" key="13">
    <source>
        <dbReference type="PROSITE" id="PS50195"/>
    </source>
</evidence>
<dbReference type="InterPro" id="IPR051074">
    <property type="entry name" value="Sorting_Nexin"/>
</dbReference>
<accession>A0A6G0YN98</accession>
<dbReference type="PANTHER" id="PTHR45963:SF2">
    <property type="entry name" value="RE52028P"/>
    <property type="match status" value="1"/>
</dbReference>
<evidence type="ECO:0000313" key="14">
    <source>
        <dbReference type="EMBL" id="KAF0759094.1"/>
    </source>
</evidence>
<comment type="subcellular location">
    <subcellularLocation>
        <location evidence="3">Cytoplasm</location>
    </subcellularLocation>
    <subcellularLocation>
        <location evidence="2">Golgi apparatus membrane</location>
        <topology evidence="2">Peripheral membrane protein</topology>
        <orientation evidence="2">Cytoplasmic side</orientation>
    </subcellularLocation>
    <subcellularLocation>
        <location evidence="1">Prevacuolar compartment membrane</location>
        <topology evidence="1">Peripheral membrane protein</topology>
        <orientation evidence="1">Cytoplasmic side</orientation>
    </subcellularLocation>
</comment>
<dbReference type="Proteomes" id="UP000478052">
    <property type="component" value="Unassembled WGS sequence"/>
</dbReference>
<keyword evidence="6" id="KW-0813">Transport</keyword>
<evidence type="ECO:0000256" key="11">
    <source>
        <dbReference type="ARBA" id="ARBA00023136"/>
    </source>
</evidence>
<gene>
    <name evidence="14" type="ORF">FWK35_00012231</name>
</gene>
<dbReference type="GO" id="GO:0034499">
    <property type="term" value="P:late endosome to Golgi transport"/>
    <property type="evidence" value="ECO:0007669"/>
    <property type="project" value="TreeGrafter"/>
</dbReference>
<keyword evidence="10" id="KW-0446">Lipid-binding</keyword>
<evidence type="ECO:0000256" key="10">
    <source>
        <dbReference type="ARBA" id="ARBA00023121"/>
    </source>
</evidence>
<evidence type="ECO:0000256" key="3">
    <source>
        <dbReference type="ARBA" id="ARBA00004496"/>
    </source>
</evidence>
<keyword evidence="8" id="KW-0653">Protein transport</keyword>
<evidence type="ECO:0000256" key="4">
    <source>
        <dbReference type="ARBA" id="ARBA00010883"/>
    </source>
</evidence>
<evidence type="ECO:0000256" key="9">
    <source>
        <dbReference type="ARBA" id="ARBA00023034"/>
    </source>
</evidence>
<keyword evidence="9" id="KW-0333">Golgi apparatus</keyword>
<dbReference type="EMBL" id="VUJU01003111">
    <property type="protein sequence ID" value="KAF0759094.1"/>
    <property type="molecule type" value="Genomic_DNA"/>
</dbReference>
<comment type="similarity">
    <text evidence="4">Belongs to the sorting nexin family.</text>
</comment>
<dbReference type="Gene3D" id="3.30.1520.10">
    <property type="entry name" value="Phox-like domain"/>
    <property type="match status" value="1"/>
</dbReference>
<dbReference type="GO" id="GO:0015031">
    <property type="term" value="P:protein transport"/>
    <property type="evidence" value="ECO:0007669"/>
    <property type="project" value="UniProtKB-KW"/>
</dbReference>
<reference evidence="14 15" key="1">
    <citation type="submission" date="2019-08" db="EMBL/GenBank/DDBJ databases">
        <title>Whole genome of Aphis craccivora.</title>
        <authorList>
            <person name="Voronova N.V."/>
            <person name="Shulinski R.S."/>
            <person name="Bandarenka Y.V."/>
            <person name="Zhorov D.G."/>
            <person name="Warner D."/>
        </authorList>
    </citation>
    <scope>NUCLEOTIDE SEQUENCE [LARGE SCALE GENOMIC DNA]</scope>
    <source>
        <strain evidence="14">180601</strain>
        <tissue evidence="14">Whole Body</tissue>
    </source>
</reference>
<protein>
    <recommendedName>
        <fullName evidence="5">Sorting nexin-3</fullName>
    </recommendedName>
</protein>
<evidence type="ECO:0000256" key="2">
    <source>
        <dbReference type="ARBA" id="ARBA00004255"/>
    </source>
</evidence>
<dbReference type="AlphaFoldDB" id="A0A6G0YN98"/>
<dbReference type="GO" id="GO:0032456">
    <property type="term" value="P:endocytic recycling"/>
    <property type="evidence" value="ECO:0007669"/>
    <property type="project" value="TreeGrafter"/>
</dbReference>
<evidence type="ECO:0000256" key="8">
    <source>
        <dbReference type="ARBA" id="ARBA00022927"/>
    </source>
</evidence>
<dbReference type="PROSITE" id="PS50195">
    <property type="entry name" value="PX"/>
    <property type="match status" value="1"/>
</dbReference>
<comment type="caution">
    <text evidence="14">The sequence shown here is derived from an EMBL/GenBank/DDBJ whole genome shotgun (WGS) entry which is preliminary data.</text>
</comment>
<evidence type="ECO:0000313" key="15">
    <source>
        <dbReference type="Proteomes" id="UP000478052"/>
    </source>
</evidence>
<dbReference type="Pfam" id="PF00787">
    <property type="entry name" value="PX"/>
    <property type="match status" value="1"/>
</dbReference>